<gene>
    <name evidence="1" type="ORF">SAMN05444168_6871</name>
</gene>
<organism evidence="1 2">
    <name type="scientific">Paraburkholderia phenazinium</name>
    <dbReference type="NCBI Taxonomy" id="60549"/>
    <lineage>
        <taxon>Bacteria</taxon>
        <taxon>Pseudomonadati</taxon>
        <taxon>Pseudomonadota</taxon>
        <taxon>Betaproteobacteria</taxon>
        <taxon>Burkholderiales</taxon>
        <taxon>Burkholderiaceae</taxon>
        <taxon>Paraburkholderia</taxon>
    </lineage>
</organism>
<reference evidence="1 2" key="1">
    <citation type="submission" date="2016-11" db="EMBL/GenBank/DDBJ databases">
        <authorList>
            <person name="Jaros S."/>
            <person name="Januszkiewicz K."/>
            <person name="Wedrychowicz H."/>
        </authorList>
    </citation>
    <scope>NUCLEOTIDE SEQUENCE [LARGE SCALE GENOMIC DNA]</scope>
    <source>
        <strain evidence="1 2">GAS86</strain>
    </source>
</reference>
<dbReference type="AlphaFoldDB" id="A0A1N6KDB0"/>
<name>A0A1N6KDB0_9BURK</name>
<dbReference type="InterPro" id="IPR029062">
    <property type="entry name" value="Class_I_gatase-like"/>
</dbReference>
<evidence type="ECO:0000313" key="2">
    <source>
        <dbReference type="Proteomes" id="UP000184693"/>
    </source>
</evidence>
<dbReference type="Gene3D" id="3.40.50.880">
    <property type="match status" value="1"/>
</dbReference>
<dbReference type="RefSeq" id="WP_074268624.1">
    <property type="nucleotide sequence ID" value="NZ_FSRM01000002.1"/>
</dbReference>
<accession>A0A1N6KDB0</accession>
<protein>
    <submittedName>
        <fullName evidence="1">Uncharacterized protein</fullName>
    </submittedName>
</protein>
<evidence type="ECO:0000313" key="1">
    <source>
        <dbReference type="EMBL" id="SIO54565.1"/>
    </source>
</evidence>
<dbReference type="Proteomes" id="UP000184693">
    <property type="component" value="Unassembled WGS sequence"/>
</dbReference>
<sequence>MKFLLTSAGIKNPSIHNALVGGGDSLYLSYCMQQSELADLLPSLHDLVYVGLSAGSMGMASNIGEEFPHWTPPSGGDSTLGVVDF</sequence>
<dbReference type="EMBL" id="FSRM01000002">
    <property type="protein sequence ID" value="SIO54565.1"/>
    <property type="molecule type" value="Genomic_DNA"/>
</dbReference>
<proteinExistence type="predicted"/>